<feature type="binding site" evidence="1">
    <location>
        <position position="182"/>
    </location>
    <ligand>
        <name>ATP</name>
        <dbReference type="ChEBI" id="CHEBI:30616"/>
    </ligand>
</feature>
<dbReference type="GeneID" id="77468041"/>
<comment type="similarity">
    <text evidence="1">Belongs to the TmcAL family.</text>
</comment>
<keyword evidence="3" id="KW-1185">Reference proteome</keyword>
<keyword evidence="1" id="KW-0547">Nucleotide-binding</keyword>
<dbReference type="Gene3D" id="3.40.50.620">
    <property type="entry name" value="HUPs"/>
    <property type="match status" value="1"/>
</dbReference>
<dbReference type="PANTHER" id="PTHR37825:SF1">
    <property type="entry name" value="TRNA(MET) CYTIDINE ACETATE LIGASE"/>
    <property type="match status" value="1"/>
</dbReference>
<dbReference type="Proteomes" id="UP000241238">
    <property type="component" value="Chromosome"/>
</dbReference>
<comment type="function">
    <text evidence="1">Catalyzes the formation of N(4)-acetylcytidine (ac(4)C) at the wobble position of elongator tRNA(Met), using acetate and ATP as substrates. First activates an acetate ion to form acetyladenylate (Ac-AMP) and then transfers the acetyl group to tRNA to form ac(4)C34.</text>
</comment>
<comment type="caution">
    <text evidence="1">Lacks conserved residue(s) required for the propagation of feature annotation.</text>
</comment>
<feature type="binding site" evidence="1">
    <location>
        <position position="157"/>
    </location>
    <ligand>
        <name>ATP</name>
        <dbReference type="ChEBI" id="CHEBI:30616"/>
    </ligand>
</feature>
<dbReference type="InterPro" id="IPR008513">
    <property type="entry name" value="tRNA(Met)_cyd_acetate_ligase"/>
</dbReference>
<reference evidence="3" key="1">
    <citation type="journal article" date="2018" name="MSphere">
        <title>Fusobacterium Genomics Using MinION and Illumina Sequencing Enables Genome Completion and Correction.</title>
        <authorList>
            <person name="Todd S.M."/>
            <person name="Settlage R.E."/>
            <person name="Lahmers K.K."/>
            <person name="Slade D.J."/>
        </authorList>
    </citation>
    <scope>NUCLEOTIDE SEQUENCE [LARGE SCALE GENOMIC DNA]</scope>
    <source>
        <strain evidence="3">ATCC 27725</strain>
    </source>
</reference>
<keyword evidence="1" id="KW-0436">Ligase</keyword>
<sequence>MKASGLIVEYNPFHNGHKYHFERACEIDRESIKIAVMSGDFVQRGEPAVINRWKRAEMALKNGIDMVVELPVFYSCQSAEIFAIGSVGILNELKCSNIIFGSEKSDIDNLKKIAQIEETEEFKNTIKENLSNGDSYPTAYSKTLREIEGKDISLASNDILGVEYLKAIKYWKSSIVPILIKREKTGYYEENICESFASATAIRKFLKENTDISSLMPEESFRILREEKEKNRLAYLEDFYPILRYEIIRNKNMLFNIQDMEKGYENRLYEMALKNYEFKDFYREITSKRFTQGRTQRILIHILTGITQKLTQEIKKEIPYIRVLGFNDRGREYLSYLKKEENSKIITSMKNIKDKFSSDVRELIEFNERASLIYKMINYYEDSKIPLMIKEK</sequence>
<keyword evidence="1" id="KW-0819">tRNA processing</keyword>
<dbReference type="EMBL" id="CP028103">
    <property type="protein sequence ID" value="AVQ31263.1"/>
    <property type="molecule type" value="Genomic_DNA"/>
</dbReference>
<keyword evidence="1" id="KW-0694">RNA-binding</keyword>
<dbReference type="InterPro" id="IPR014729">
    <property type="entry name" value="Rossmann-like_a/b/a_fold"/>
</dbReference>
<evidence type="ECO:0000256" key="1">
    <source>
        <dbReference type="HAMAP-Rule" id="MF_01539"/>
    </source>
</evidence>
<keyword evidence="1" id="KW-0963">Cytoplasm</keyword>
<accession>A0ABM6U4K8</accession>
<dbReference type="HAMAP" id="MF_01539">
    <property type="entry name" value="TmcAL"/>
    <property type="match status" value="1"/>
</dbReference>
<comment type="catalytic activity">
    <reaction evidence="1">
        <text>cytidine(34) in elongator tRNA(Met) + acetate + ATP = N(4)-acetylcytidine(34) in elongator tRNA(Met) + AMP + diphosphate</text>
        <dbReference type="Rhea" id="RHEA:58144"/>
        <dbReference type="Rhea" id="RHEA-COMP:10693"/>
        <dbReference type="Rhea" id="RHEA-COMP:10694"/>
        <dbReference type="ChEBI" id="CHEBI:30089"/>
        <dbReference type="ChEBI" id="CHEBI:30616"/>
        <dbReference type="ChEBI" id="CHEBI:33019"/>
        <dbReference type="ChEBI" id="CHEBI:74900"/>
        <dbReference type="ChEBI" id="CHEBI:82748"/>
        <dbReference type="ChEBI" id="CHEBI:456215"/>
    </reaction>
</comment>
<evidence type="ECO:0000313" key="2">
    <source>
        <dbReference type="EMBL" id="AVQ31263.1"/>
    </source>
</evidence>
<feature type="binding site" evidence="1">
    <location>
        <begin position="7"/>
        <end position="20"/>
    </location>
    <ligand>
        <name>ATP</name>
        <dbReference type="ChEBI" id="CHEBI:30616"/>
    </ligand>
</feature>
<comment type="subcellular location">
    <subcellularLocation>
        <location evidence="1">Cytoplasm</location>
    </subcellularLocation>
</comment>
<dbReference type="SUPFAM" id="SSF52374">
    <property type="entry name" value="Nucleotidylyl transferase"/>
    <property type="match status" value="1"/>
</dbReference>
<name>A0ABM6U4K8_FUSVA</name>
<feature type="binding site" evidence="1">
    <location>
        <position position="101"/>
    </location>
    <ligand>
        <name>ATP</name>
        <dbReference type="ChEBI" id="CHEBI:30616"/>
    </ligand>
</feature>
<gene>
    <name evidence="1" type="primary">tmcAL</name>
    <name evidence="2" type="ORF">C4N18_08555</name>
</gene>
<dbReference type="Pfam" id="PF05636">
    <property type="entry name" value="HIGH_NTase1"/>
    <property type="match status" value="1"/>
</dbReference>
<dbReference type="RefSeq" id="WP_005947135.1">
    <property type="nucleotide sequence ID" value="NZ_CP028103.1"/>
</dbReference>
<protein>
    <recommendedName>
        <fullName evidence="1">tRNA(Met) cytidine acetate ligase</fullName>
        <ecNumber evidence="1">6.3.4.-</ecNumber>
    </recommendedName>
</protein>
<proteinExistence type="inferred from homology"/>
<evidence type="ECO:0000313" key="3">
    <source>
        <dbReference type="Proteomes" id="UP000241238"/>
    </source>
</evidence>
<dbReference type="PANTHER" id="PTHR37825">
    <property type="entry name" value="TRNA(MET) CYTIDINE ACETATE LIGASE"/>
    <property type="match status" value="1"/>
</dbReference>
<keyword evidence="1" id="KW-0067">ATP-binding</keyword>
<dbReference type="EC" id="6.3.4.-" evidence="1"/>
<organism evidence="2 3">
    <name type="scientific">Fusobacterium varium ATCC 27725</name>
    <dbReference type="NCBI Taxonomy" id="469618"/>
    <lineage>
        <taxon>Bacteria</taxon>
        <taxon>Fusobacteriati</taxon>
        <taxon>Fusobacteriota</taxon>
        <taxon>Fusobacteriia</taxon>
        <taxon>Fusobacteriales</taxon>
        <taxon>Fusobacteriaceae</taxon>
        <taxon>Fusobacterium</taxon>
    </lineage>
</organism>
<dbReference type="NCBIfam" id="NF010191">
    <property type="entry name" value="PRK13670.1"/>
    <property type="match status" value="1"/>
</dbReference>
<keyword evidence="1" id="KW-0820">tRNA-binding</keyword>